<evidence type="ECO:0000313" key="2">
    <source>
        <dbReference type="EMBL" id="TCO65863.1"/>
    </source>
</evidence>
<evidence type="ECO:0000313" key="3">
    <source>
        <dbReference type="Proteomes" id="UP000295680"/>
    </source>
</evidence>
<dbReference type="RefSeq" id="WP_132112568.1">
    <property type="nucleotide sequence ID" value="NZ_SLWS01000001.1"/>
</dbReference>
<dbReference type="InterPro" id="IPR029068">
    <property type="entry name" value="Glyas_Bleomycin-R_OHBP_Dase"/>
</dbReference>
<comment type="caution">
    <text evidence="2">The sequence shown here is derived from an EMBL/GenBank/DDBJ whole genome shotgun (WGS) entry which is preliminary data.</text>
</comment>
<protein>
    <recommendedName>
        <fullName evidence="1">VOC domain-containing protein</fullName>
    </recommendedName>
</protein>
<dbReference type="PANTHER" id="PTHR33993:SF14">
    <property type="entry name" value="GB|AAF24581.1"/>
    <property type="match status" value="1"/>
</dbReference>
<dbReference type="AlphaFoldDB" id="A0A4R2JZ15"/>
<dbReference type="EMBL" id="SLWS01000001">
    <property type="protein sequence ID" value="TCO65863.1"/>
    <property type="molecule type" value="Genomic_DNA"/>
</dbReference>
<dbReference type="CDD" id="cd07247">
    <property type="entry name" value="SgaA_N_like"/>
    <property type="match status" value="1"/>
</dbReference>
<dbReference type="SUPFAM" id="SSF54593">
    <property type="entry name" value="Glyoxalase/Bleomycin resistance protein/Dihydroxybiphenyl dioxygenase"/>
    <property type="match status" value="1"/>
</dbReference>
<name>A0A4R2JZ15_9PSEU</name>
<dbReference type="Proteomes" id="UP000295680">
    <property type="component" value="Unassembled WGS sequence"/>
</dbReference>
<dbReference type="PROSITE" id="PS51819">
    <property type="entry name" value="VOC"/>
    <property type="match status" value="1"/>
</dbReference>
<dbReference type="InterPro" id="IPR053863">
    <property type="entry name" value="Glyoxy/Ble-like_N"/>
</dbReference>
<dbReference type="OrthoDB" id="9793039at2"/>
<dbReference type="InterPro" id="IPR037523">
    <property type="entry name" value="VOC_core"/>
</dbReference>
<dbReference type="Gene3D" id="3.10.180.10">
    <property type="entry name" value="2,3-Dihydroxybiphenyl 1,2-Dioxygenase, domain 1"/>
    <property type="match status" value="1"/>
</dbReference>
<keyword evidence="3" id="KW-1185">Reference proteome</keyword>
<dbReference type="Pfam" id="PF22677">
    <property type="entry name" value="Ble-like_N"/>
    <property type="match status" value="1"/>
</dbReference>
<organism evidence="2 3">
    <name type="scientific">Actinocrispum wychmicini</name>
    <dbReference type="NCBI Taxonomy" id="1213861"/>
    <lineage>
        <taxon>Bacteria</taxon>
        <taxon>Bacillati</taxon>
        <taxon>Actinomycetota</taxon>
        <taxon>Actinomycetes</taxon>
        <taxon>Pseudonocardiales</taxon>
        <taxon>Pseudonocardiaceae</taxon>
        <taxon>Actinocrispum</taxon>
    </lineage>
</organism>
<evidence type="ECO:0000259" key="1">
    <source>
        <dbReference type="PROSITE" id="PS51819"/>
    </source>
</evidence>
<reference evidence="2 3" key="1">
    <citation type="submission" date="2019-03" db="EMBL/GenBank/DDBJ databases">
        <title>Genomic Encyclopedia of Type Strains, Phase IV (KMG-IV): sequencing the most valuable type-strain genomes for metagenomic binning, comparative biology and taxonomic classification.</title>
        <authorList>
            <person name="Goeker M."/>
        </authorList>
    </citation>
    <scope>NUCLEOTIDE SEQUENCE [LARGE SCALE GENOMIC DNA]</scope>
    <source>
        <strain evidence="2 3">DSM 45934</strain>
    </source>
</reference>
<feature type="domain" description="VOC" evidence="1">
    <location>
        <begin position="4"/>
        <end position="110"/>
    </location>
</feature>
<gene>
    <name evidence="2" type="ORF">EV192_1011655</name>
</gene>
<proteinExistence type="predicted"/>
<sequence>MSGEINWFELAVEDTAKAKTFFGTVLGWQTQQFESDDYHLVGTSPAGAIAPKSARLPASRVYFQTDDLDATLAKVAELGGKPGEAWPIPGMGRIAHCEDDQGTTFSLYQQG</sequence>
<dbReference type="PANTHER" id="PTHR33993">
    <property type="entry name" value="GLYOXALASE-RELATED"/>
    <property type="match status" value="1"/>
</dbReference>
<accession>A0A4R2JZ15</accession>
<dbReference type="InterPro" id="IPR052164">
    <property type="entry name" value="Anthracycline_SecMetBiosynth"/>
</dbReference>